<comment type="caution">
    <text evidence="3">The sequence shown here is derived from an EMBL/GenBank/DDBJ whole genome shotgun (WGS) entry which is preliminary data.</text>
</comment>
<evidence type="ECO:0000256" key="1">
    <source>
        <dbReference type="ARBA" id="ARBA00022612"/>
    </source>
</evidence>
<keyword evidence="1" id="KW-1188">Viral release from host cell</keyword>
<accession>A0A0F9PLS5</accession>
<dbReference type="InterPro" id="IPR035421">
    <property type="entry name" value="Terminase_6C"/>
</dbReference>
<dbReference type="AlphaFoldDB" id="A0A0F9PLS5"/>
<evidence type="ECO:0000313" key="3">
    <source>
        <dbReference type="EMBL" id="KKN31129.1"/>
    </source>
</evidence>
<gene>
    <name evidence="3" type="ORF">LCGC14_0827030</name>
</gene>
<dbReference type="Pfam" id="PF17289">
    <property type="entry name" value="Terminase_6C"/>
    <property type="match status" value="1"/>
</dbReference>
<organism evidence="3">
    <name type="scientific">marine sediment metagenome</name>
    <dbReference type="NCBI Taxonomy" id="412755"/>
    <lineage>
        <taxon>unclassified sequences</taxon>
        <taxon>metagenomes</taxon>
        <taxon>ecological metagenomes</taxon>
    </lineage>
</organism>
<proteinExistence type="predicted"/>
<dbReference type="EMBL" id="LAZR01002354">
    <property type="protein sequence ID" value="KKN31129.1"/>
    <property type="molecule type" value="Genomic_DNA"/>
</dbReference>
<name>A0A0F9PLS5_9ZZZZ</name>
<reference evidence="3" key="1">
    <citation type="journal article" date="2015" name="Nature">
        <title>Complex archaea that bridge the gap between prokaryotes and eukaryotes.</title>
        <authorList>
            <person name="Spang A."/>
            <person name="Saw J.H."/>
            <person name="Jorgensen S.L."/>
            <person name="Zaremba-Niedzwiedzka K."/>
            <person name="Martijn J."/>
            <person name="Lind A.E."/>
            <person name="van Eijk R."/>
            <person name="Schleper C."/>
            <person name="Guy L."/>
            <person name="Ettema T.J."/>
        </authorList>
    </citation>
    <scope>NUCLEOTIDE SEQUENCE</scope>
</reference>
<protein>
    <recommendedName>
        <fullName evidence="2">Terminase large subunit gp17-like C-terminal domain-containing protein</fullName>
    </recommendedName>
</protein>
<evidence type="ECO:0000259" key="2">
    <source>
        <dbReference type="Pfam" id="PF17289"/>
    </source>
</evidence>
<sequence length="448" mass="49658">MTIKERTKVAVCKTCPHDLADHNLEGCQICKCNHRHAKIQLPIATEKQILFVDSEKKRIIVRAGRRGGKTVGASIKGVKAFLAGKRVLYAAPTSEQVTKFWYEVTLALEELVRLGVFKLNQSESFIEKSGTEQRIKAKTAWNANTLRGDYADLLILDEWQLMDEDTWGVVGAPMLLDNDGDAVFIYTPPSLKSSGVSKAQDPRHAAKMFKMAKDDSRWLAIHFTSMDNPHISEDALDEIKEDMTDLAFQQEILALDIDIVIGALWTIETLNRYRVTEAPPLVRVIVGVDPPGGATECGIVCAGRGRDGHYYVTFDGSLRASPDVWADTAIKVYETEKADKMVAEINFGGDMVESTIKKTAETLNKTVNYASVRASRGKAVRAEPIAAAYEQGRVHHVGTFPFLEEELTSWVPGDRDSPNRLDACVWSLTELMDGVGGGKPRSKRSVRF</sequence>
<feature type="domain" description="Terminase large subunit gp17-like C-terminal" evidence="2">
    <location>
        <begin position="286"/>
        <end position="426"/>
    </location>
</feature>
<dbReference type="InterPro" id="IPR027417">
    <property type="entry name" value="P-loop_NTPase"/>
</dbReference>
<dbReference type="Gene3D" id="3.40.50.300">
    <property type="entry name" value="P-loop containing nucleotide triphosphate hydrolases"/>
    <property type="match status" value="1"/>
</dbReference>